<dbReference type="PROSITE" id="PS51464">
    <property type="entry name" value="SIS"/>
    <property type="match status" value="1"/>
</dbReference>
<accession>A0A081D241</accession>
<dbReference type="eggNOG" id="COG4821">
    <property type="taxonomic scope" value="Bacteria"/>
</dbReference>
<dbReference type="Proteomes" id="UP000028701">
    <property type="component" value="Unassembled WGS sequence"/>
</dbReference>
<dbReference type="InterPro" id="IPR001347">
    <property type="entry name" value="SIS_dom"/>
</dbReference>
<dbReference type="Pfam" id="PF13580">
    <property type="entry name" value="SIS_2"/>
    <property type="match status" value="1"/>
</dbReference>
<dbReference type="SUPFAM" id="SSF53697">
    <property type="entry name" value="SIS domain"/>
    <property type="match status" value="1"/>
</dbReference>
<gene>
    <name evidence="2" type="ORF">RRU01S_29_01040</name>
</gene>
<organism evidence="2 3">
    <name type="scientific">Agrobacterium rubi TR3 = NBRC 13261</name>
    <dbReference type="NCBI Taxonomy" id="1368415"/>
    <lineage>
        <taxon>Bacteria</taxon>
        <taxon>Pseudomonadati</taxon>
        <taxon>Pseudomonadota</taxon>
        <taxon>Alphaproteobacteria</taxon>
        <taxon>Hyphomicrobiales</taxon>
        <taxon>Rhizobiaceae</taxon>
        <taxon>Rhizobium/Agrobacterium group</taxon>
        <taxon>Agrobacterium</taxon>
    </lineage>
</organism>
<dbReference type="InterPro" id="IPR046348">
    <property type="entry name" value="SIS_dom_sf"/>
</dbReference>
<evidence type="ECO:0000313" key="3">
    <source>
        <dbReference type="Proteomes" id="UP000028701"/>
    </source>
</evidence>
<dbReference type="GO" id="GO:1901135">
    <property type="term" value="P:carbohydrate derivative metabolic process"/>
    <property type="evidence" value="ECO:0007669"/>
    <property type="project" value="InterPro"/>
</dbReference>
<dbReference type="RefSeq" id="WP_045232438.1">
    <property type="nucleotide sequence ID" value="NZ_BBJU01000029.1"/>
</dbReference>
<dbReference type="NCBIfam" id="NF002805">
    <property type="entry name" value="PRK02947.1"/>
    <property type="match status" value="1"/>
</dbReference>
<proteinExistence type="predicted"/>
<comment type="caution">
    <text evidence="2">The sequence shown here is derived from an EMBL/GenBank/DDBJ whole genome shotgun (WGS) entry which is preliminary data.</text>
</comment>
<dbReference type="InterPro" id="IPR050099">
    <property type="entry name" value="SIS_GmhA/DiaA_subfam"/>
</dbReference>
<evidence type="ECO:0000259" key="1">
    <source>
        <dbReference type="PROSITE" id="PS51464"/>
    </source>
</evidence>
<name>A0A081D241_9HYPH</name>
<dbReference type="AlphaFoldDB" id="A0A081D241"/>
<protein>
    <recommendedName>
        <fullName evidence="1">SIS domain-containing protein</fullName>
    </recommendedName>
</protein>
<dbReference type="EMBL" id="BBJU01000029">
    <property type="protein sequence ID" value="GAK72987.1"/>
    <property type="molecule type" value="Genomic_DNA"/>
</dbReference>
<dbReference type="GO" id="GO:0097367">
    <property type="term" value="F:carbohydrate derivative binding"/>
    <property type="evidence" value="ECO:0007669"/>
    <property type="project" value="InterPro"/>
</dbReference>
<dbReference type="Gene3D" id="3.40.50.10490">
    <property type="entry name" value="Glucose-6-phosphate isomerase like protein, domain 1"/>
    <property type="match status" value="1"/>
</dbReference>
<dbReference type="PANTHER" id="PTHR30390:SF7">
    <property type="entry name" value="PHOSPHOHEPTOSE ISOMERASE"/>
    <property type="match status" value="1"/>
</dbReference>
<evidence type="ECO:0000313" key="2">
    <source>
        <dbReference type="EMBL" id="GAK72987.1"/>
    </source>
</evidence>
<reference evidence="2 3" key="1">
    <citation type="submission" date="2014-08" db="EMBL/GenBank/DDBJ databases">
        <title>Whole genome shotgun sequence of Rhizobium rubi NBRC 13261.</title>
        <authorList>
            <person name="Katano-Makiyama Y."/>
            <person name="Hosoyama A."/>
            <person name="Hashimoto M."/>
            <person name="Hosoyama Y."/>
            <person name="Noguchi M."/>
            <person name="Tsuchikane K."/>
            <person name="Uohara A."/>
            <person name="Ohji S."/>
            <person name="Ichikawa N."/>
            <person name="Kimura A."/>
            <person name="Yamazoe A."/>
            <person name="Fujita N."/>
        </authorList>
    </citation>
    <scope>NUCLEOTIDE SEQUENCE [LARGE SCALE GENOMIC DNA]</scope>
    <source>
        <strain evidence="2 3">NBRC 13261</strain>
    </source>
</reference>
<dbReference type="PANTHER" id="PTHR30390">
    <property type="entry name" value="SEDOHEPTULOSE 7-PHOSPHATE ISOMERASE / DNAA INITIATOR-ASSOCIATING FACTOR FOR REPLICATION INITIATION"/>
    <property type="match status" value="1"/>
</dbReference>
<feature type="domain" description="SIS" evidence="1">
    <location>
        <begin position="34"/>
        <end position="219"/>
    </location>
</feature>
<dbReference type="OrthoDB" id="9813831at2"/>
<sequence>MAPLSTNYFNALIERMEKVRDEQVASIEKAAEMCAKSIAADKLVFTFGTGHGAIPALESFPRTGTIVGFRPIVESTMISFHRVWGDMGARQYRFIHAQEGYGKAILKSHQLDPADTMILFSHSGINAVIMDIALECKDLGIGVIGVTSLQHSSATPSRHSSNKRLFEVADVVIDTGAPLADSAITIDGLEDPVGPTSTSVTIAIAHAIVSTTAEKLVQRGITPGVMVSPNTTSKAAANAQNDANYEALWSRLRAR</sequence>